<reference evidence="2 3" key="1">
    <citation type="journal article" date="2019" name="Vet. Microbiol.">
        <title>Development of multi locus sequence typing (MLST) of Rodentibacter pneumotropicus.</title>
        <authorList>
            <person name="Adhikary S."/>
            <person name="Bisgaard M."/>
            <person name="Boot R."/>
            <person name="Benga L."/>
            <person name="Nicklas W."/>
            <person name="Christensen H."/>
        </authorList>
    </citation>
    <scope>NUCLEOTIDE SEQUENCE [LARGE SCALE GENOMIC DNA]</scope>
    <source>
        <strain evidence="2 3">Ac84</strain>
    </source>
</reference>
<name>A0A4S2PVQ9_9PAST</name>
<dbReference type="Proteomes" id="UP000306758">
    <property type="component" value="Unassembled WGS sequence"/>
</dbReference>
<gene>
    <name evidence="2" type="ORF">D3M78_08380</name>
</gene>
<accession>A0A4S2PVQ9</accession>
<proteinExistence type="predicted"/>
<dbReference type="RefSeq" id="WP_136123792.1">
    <property type="nucleotide sequence ID" value="NZ_QXNI01000050.1"/>
</dbReference>
<evidence type="ECO:0000259" key="1">
    <source>
        <dbReference type="Pfam" id="PF14301"/>
    </source>
</evidence>
<dbReference type="EMBL" id="QXNI01000050">
    <property type="protein sequence ID" value="THA08073.1"/>
    <property type="molecule type" value="Genomic_DNA"/>
</dbReference>
<evidence type="ECO:0000313" key="2">
    <source>
        <dbReference type="EMBL" id="THA08073.1"/>
    </source>
</evidence>
<dbReference type="AlphaFoldDB" id="A0A4S2PVQ9"/>
<protein>
    <submittedName>
        <fullName evidence="2">DUF4376 domain-containing protein</fullName>
    </submittedName>
</protein>
<dbReference type="Pfam" id="PF14301">
    <property type="entry name" value="DUF4376"/>
    <property type="match status" value="1"/>
</dbReference>
<organism evidence="2 3">
    <name type="scientific">Rodentibacter pneumotropicus</name>
    <dbReference type="NCBI Taxonomy" id="758"/>
    <lineage>
        <taxon>Bacteria</taxon>
        <taxon>Pseudomonadati</taxon>
        <taxon>Pseudomonadota</taxon>
        <taxon>Gammaproteobacteria</taxon>
        <taxon>Pasteurellales</taxon>
        <taxon>Pasteurellaceae</taxon>
        <taxon>Rodentibacter</taxon>
    </lineage>
</organism>
<evidence type="ECO:0000313" key="3">
    <source>
        <dbReference type="Proteomes" id="UP000306758"/>
    </source>
</evidence>
<dbReference type="InterPro" id="IPR025484">
    <property type="entry name" value="DUF4376"/>
</dbReference>
<sequence>MKVYFLKSDVSQFVIFPEPENLEDYFLAEVEDERELERKTAVVFKGKFRLVEKCPSEDHEWNGKSWVISKEKMTALLTEQRERVFAQIVTKRDECVNGGAYVERIGKWVDSDEKGRATLVEIKADFDLNGKDNTYTLICSDNTAYTLNFDEFKSVWDAVKTLKEKMFENAYMHQILLEQAENPLEYDWSIGWSKTYEESKN</sequence>
<feature type="domain" description="DUF4376" evidence="1">
    <location>
        <begin position="79"/>
        <end position="187"/>
    </location>
</feature>
<comment type="caution">
    <text evidence="2">The sequence shown here is derived from an EMBL/GenBank/DDBJ whole genome shotgun (WGS) entry which is preliminary data.</text>
</comment>